<dbReference type="GO" id="GO:0001671">
    <property type="term" value="F:ATPase activator activity"/>
    <property type="evidence" value="ECO:0007669"/>
    <property type="project" value="InterPro"/>
</dbReference>
<dbReference type="OMA" id="KIRMGYH"/>
<evidence type="ECO:0000313" key="3">
    <source>
        <dbReference type="Proteomes" id="UP000688137"/>
    </source>
</evidence>
<comment type="caution">
    <text evidence="2">The sequence shown here is derived from an EMBL/GenBank/DDBJ whole genome shotgun (WGS) entry which is preliminary data.</text>
</comment>
<dbReference type="Proteomes" id="UP000688137">
    <property type="component" value="Unassembled WGS sequence"/>
</dbReference>
<dbReference type="GO" id="GO:0051087">
    <property type="term" value="F:protein-folding chaperone binding"/>
    <property type="evidence" value="ECO:0007669"/>
    <property type="project" value="InterPro"/>
</dbReference>
<name>A0A8S1MTT9_PARPR</name>
<evidence type="ECO:0000259" key="1">
    <source>
        <dbReference type="Pfam" id="PF09229"/>
    </source>
</evidence>
<dbReference type="PANTHER" id="PTHR13009">
    <property type="entry name" value="HEAT SHOCK PROTEIN 90 HSP90 CO-CHAPERONE AHA-1"/>
    <property type="match status" value="1"/>
</dbReference>
<dbReference type="GO" id="GO:0006457">
    <property type="term" value="P:protein folding"/>
    <property type="evidence" value="ECO:0007669"/>
    <property type="project" value="TreeGrafter"/>
</dbReference>
<evidence type="ECO:0000313" key="2">
    <source>
        <dbReference type="EMBL" id="CAD8083580.1"/>
    </source>
</evidence>
<proteinExistence type="predicted"/>
<sequence length="159" mass="18474">MDSVKKEHSYTYWVKNDPNHPKIDCQPKKVEDPTQVQQVQTIGSQWNVSGTWEEKKVPMNEIKKSLENIVGMKIGQTKISAVESVDGEAHLYLSRGKIRMGYHLKITYALEDDGQIKYTDFTDDGDRDYILEDVTDETVKHQIEDLHLRTKEFVEVFKN</sequence>
<protein>
    <recommendedName>
        <fullName evidence="1">Activator of Hsp90 ATPase AHSA1-like N-terminal domain-containing protein</fullName>
    </recommendedName>
</protein>
<gene>
    <name evidence="2" type="ORF">PPRIM_AZ9-3.1.T0700131</name>
</gene>
<keyword evidence="3" id="KW-1185">Reference proteome</keyword>
<organism evidence="2 3">
    <name type="scientific">Paramecium primaurelia</name>
    <dbReference type="NCBI Taxonomy" id="5886"/>
    <lineage>
        <taxon>Eukaryota</taxon>
        <taxon>Sar</taxon>
        <taxon>Alveolata</taxon>
        <taxon>Ciliophora</taxon>
        <taxon>Intramacronucleata</taxon>
        <taxon>Oligohymenophorea</taxon>
        <taxon>Peniculida</taxon>
        <taxon>Parameciidae</taxon>
        <taxon>Paramecium</taxon>
    </lineage>
</organism>
<reference evidence="2" key="1">
    <citation type="submission" date="2021-01" db="EMBL/GenBank/DDBJ databases">
        <authorList>
            <consortium name="Genoscope - CEA"/>
            <person name="William W."/>
        </authorList>
    </citation>
    <scope>NUCLEOTIDE SEQUENCE</scope>
</reference>
<feature type="domain" description="Activator of Hsp90 ATPase AHSA1-like N-terminal" evidence="1">
    <location>
        <begin position="62"/>
        <end position="115"/>
    </location>
</feature>
<dbReference type="Pfam" id="PF09229">
    <property type="entry name" value="Aha1_N"/>
    <property type="match status" value="1"/>
</dbReference>
<dbReference type="InterPro" id="IPR015310">
    <property type="entry name" value="AHSA1-like_N"/>
</dbReference>
<dbReference type="PANTHER" id="PTHR13009:SF22">
    <property type="entry name" value="LD43819P"/>
    <property type="match status" value="1"/>
</dbReference>
<dbReference type="EMBL" id="CAJJDM010000073">
    <property type="protein sequence ID" value="CAD8083580.1"/>
    <property type="molecule type" value="Genomic_DNA"/>
</dbReference>
<dbReference type="AlphaFoldDB" id="A0A8S1MTT9"/>
<dbReference type="GO" id="GO:0005829">
    <property type="term" value="C:cytosol"/>
    <property type="evidence" value="ECO:0007669"/>
    <property type="project" value="TreeGrafter"/>
</dbReference>
<accession>A0A8S1MTT9</accession>